<reference evidence="6" key="1">
    <citation type="submission" date="2021-08" db="EMBL/GenBank/DDBJ databases">
        <title>Hoeflea bacterium WL0058 sp. nov., isolated from the sediment.</title>
        <authorList>
            <person name="Wang L."/>
            <person name="Zhang D."/>
        </authorList>
    </citation>
    <scope>NUCLEOTIDE SEQUENCE</scope>
    <source>
        <strain evidence="6">WL0058</strain>
    </source>
</reference>
<feature type="active site" evidence="3">
    <location>
        <position position="169"/>
    </location>
</feature>
<organism evidence="6 7">
    <name type="scientific">Flavimaribacter sediminis</name>
    <dbReference type="NCBI Taxonomy" id="2865987"/>
    <lineage>
        <taxon>Bacteria</taxon>
        <taxon>Pseudomonadati</taxon>
        <taxon>Pseudomonadota</taxon>
        <taxon>Alphaproteobacteria</taxon>
        <taxon>Hyphomicrobiales</taxon>
        <taxon>Rhizobiaceae</taxon>
        <taxon>Flavimaribacter</taxon>
    </lineage>
</organism>
<feature type="domain" description="3-hydroxyisobutyrate dehydrogenase-like NAD-binding" evidence="5">
    <location>
        <begin position="163"/>
        <end position="282"/>
    </location>
</feature>
<evidence type="ECO:0000256" key="3">
    <source>
        <dbReference type="PIRSR" id="PIRSR000103-1"/>
    </source>
</evidence>
<dbReference type="InterPro" id="IPR008927">
    <property type="entry name" value="6-PGluconate_DH-like_C_sf"/>
</dbReference>
<dbReference type="InterPro" id="IPR036291">
    <property type="entry name" value="NAD(P)-bd_dom_sf"/>
</dbReference>
<sequence length="287" mass="29862">MTTIGFLGLGKIGMPVSKHLIEAGHEVVGYKRSGIEAFTGIGGKAAASPAEVGSAADIVFLCLPDSDALEAVVNGSDGLMGVAREGQILIGLGSNPVPVKQRHADAFASKGAVFLDGEVSGTPVMVENKAAAIYLAGDESSAEKIRPIVETFTQNCMFLGAFGSATKIKLLNNLLVALNIAGAAQVIAIGTHGGIDPEKLIPAVVKGSGTSGQFAIRAPMMVERKFTPMLGSAKALAYYVGEIRQMAVDAGVSTRLIDEMIDLYEKAVPIIGDRDVAALLEYFEKPE</sequence>
<dbReference type="InterPro" id="IPR006115">
    <property type="entry name" value="6PGDH_NADP-bd"/>
</dbReference>
<keyword evidence="7" id="KW-1185">Reference proteome</keyword>
<evidence type="ECO:0000313" key="7">
    <source>
        <dbReference type="Proteomes" id="UP001196509"/>
    </source>
</evidence>
<dbReference type="GO" id="GO:0050661">
    <property type="term" value="F:NADP binding"/>
    <property type="evidence" value="ECO:0007669"/>
    <property type="project" value="InterPro"/>
</dbReference>
<dbReference type="Pfam" id="PF14833">
    <property type="entry name" value="NAD_binding_11"/>
    <property type="match status" value="1"/>
</dbReference>
<evidence type="ECO:0000259" key="5">
    <source>
        <dbReference type="Pfam" id="PF14833"/>
    </source>
</evidence>
<comment type="caution">
    <text evidence="6">The sequence shown here is derived from an EMBL/GenBank/DDBJ whole genome shotgun (WGS) entry which is preliminary data.</text>
</comment>
<dbReference type="PANTHER" id="PTHR43060:SF15">
    <property type="entry name" value="3-HYDROXYISOBUTYRATE DEHYDROGENASE-LIKE 1, MITOCHONDRIAL-RELATED"/>
    <property type="match status" value="1"/>
</dbReference>
<dbReference type="PANTHER" id="PTHR43060">
    <property type="entry name" value="3-HYDROXYISOBUTYRATE DEHYDROGENASE-LIKE 1, MITOCHONDRIAL-RELATED"/>
    <property type="match status" value="1"/>
</dbReference>
<dbReference type="Pfam" id="PF03446">
    <property type="entry name" value="NAD_binding_2"/>
    <property type="match status" value="1"/>
</dbReference>
<dbReference type="GO" id="GO:0051287">
    <property type="term" value="F:NAD binding"/>
    <property type="evidence" value="ECO:0007669"/>
    <property type="project" value="InterPro"/>
</dbReference>
<keyword evidence="2" id="KW-0520">NAD</keyword>
<dbReference type="PIRSF" id="PIRSF000103">
    <property type="entry name" value="HIBADH"/>
    <property type="match status" value="1"/>
</dbReference>
<dbReference type="RefSeq" id="WP_220229075.1">
    <property type="nucleotide sequence ID" value="NZ_JAICBX010000002.1"/>
</dbReference>
<dbReference type="InterPro" id="IPR013328">
    <property type="entry name" value="6PGD_dom2"/>
</dbReference>
<keyword evidence="1" id="KW-0560">Oxidoreductase</keyword>
<evidence type="ECO:0000259" key="4">
    <source>
        <dbReference type="Pfam" id="PF03446"/>
    </source>
</evidence>
<protein>
    <submittedName>
        <fullName evidence="6">NAD(P)-dependent oxidoreductase</fullName>
    </submittedName>
</protein>
<dbReference type="SUPFAM" id="SSF48179">
    <property type="entry name" value="6-phosphogluconate dehydrogenase C-terminal domain-like"/>
    <property type="match status" value="1"/>
</dbReference>
<dbReference type="EMBL" id="JAICBX010000002">
    <property type="protein sequence ID" value="MBW8638456.1"/>
    <property type="molecule type" value="Genomic_DNA"/>
</dbReference>
<evidence type="ECO:0000313" key="6">
    <source>
        <dbReference type="EMBL" id="MBW8638456.1"/>
    </source>
</evidence>
<gene>
    <name evidence="6" type="ORF">K1W69_14760</name>
</gene>
<dbReference type="Gene3D" id="3.40.50.720">
    <property type="entry name" value="NAD(P)-binding Rossmann-like Domain"/>
    <property type="match status" value="1"/>
</dbReference>
<evidence type="ECO:0000256" key="2">
    <source>
        <dbReference type="ARBA" id="ARBA00023027"/>
    </source>
</evidence>
<accession>A0AAE2ZLJ2</accession>
<dbReference type="Proteomes" id="UP001196509">
    <property type="component" value="Unassembled WGS sequence"/>
</dbReference>
<proteinExistence type="predicted"/>
<dbReference type="SUPFAM" id="SSF51735">
    <property type="entry name" value="NAD(P)-binding Rossmann-fold domains"/>
    <property type="match status" value="1"/>
</dbReference>
<dbReference type="InterPro" id="IPR015815">
    <property type="entry name" value="HIBADH-related"/>
</dbReference>
<evidence type="ECO:0000256" key="1">
    <source>
        <dbReference type="ARBA" id="ARBA00023002"/>
    </source>
</evidence>
<name>A0AAE2ZLJ2_9HYPH</name>
<dbReference type="AlphaFoldDB" id="A0AAE2ZLJ2"/>
<dbReference type="Gene3D" id="1.10.1040.10">
    <property type="entry name" value="N-(1-d-carboxylethyl)-l-norvaline Dehydrogenase, domain 2"/>
    <property type="match status" value="1"/>
</dbReference>
<dbReference type="InterPro" id="IPR029154">
    <property type="entry name" value="HIBADH-like_NADP-bd"/>
</dbReference>
<feature type="domain" description="6-phosphogluconate dehydrogenase NADP-binding" evidence="4">
    <location>
        <begin position="3"/>
        <end position="160"/>
    </location>
</feature>
<dbReference type="GO" id="GO:0016491">
    <property type="term" value="F:oxidoreductase activity"/>
    <property type="evidence" value="ECO:0007669"/>
    <property type="project" value="UniProtKB-KW"/>
</dbReference>